<dbReference type="AlphaFoldDB" id="A0AAD9NRG6"/>
<dbReference type="PANTHER" id="PTHR10582">
    <property type="entry name" value="TRANSIENT RECEPTOR POTENTIAL ION CHANNEL PROTEIN"/>
    <property type="match status" value="1"/>
</dbReference>
<dbReference type="GO" id="GO:0005886">
    <property type="term" value="C:plasma membrane"/>
    <property type="evidence" value="ECO:0007669"/>
    <property type="project" value="TreeGrafter"/>
</dbReference>
<sequence length="594" mass="68044">MLRTVCQSRCVMDGFEVVMPLGGFLAWFEALCADDARNVAEILAAATIEERHILLNGQFDYSGTEIGNCNERFTRSDVDGEVALPRRPFALVASCGGHATLKTMRNYFVDVCLVEPSGNNVLHEIVRIASMSKNCEVVMADTYAFLMRLLTSSTLEKLLLAENTAGLRPLELAAKMSTLRLYNGIVQTPGIYLTKVETHGPLAHKWYDVTEYESFLAGNRRHNSPIEFLLALEQAALYSDECQILLSRAPTRQWIDAKMLISRPFLFVWFVIRITYIGAFLLFENSEFSVNDRDTKSINCGEAVFDLPYWAGLATTVYVFTLSILILLLDIYEAAHFLLHNGRWRRWRTEGIISGRKAALHHNFYRVGQLLFVAMTMFRSTAWLFPATKIPLMSELSQIGACLVLPWTLFYFVQLLPSIGYFTVTIQTMFRDMMNFLLVFIIILAPFSYIFHMMLNYYSDEGCIPQFSSQSRSFYTTITIILNMVDFTAFRLTSPALIYALHIIFVFTATFLLVNFLVALMSNSVNEISEHRDVIMLMQRLSVAMVMENRVGRFLKSYYSHRQHENFVCRDGRIYVVDHCTRYDRPVDTNVEHV</sequence>
<keyword evidence="4 6" id="KW-1133">Transmembrane helix</keyword>
<organism evidence="8 9">
    <name type="scientific">Ridgeia piscesae</name>
    <name type="common">Tubeworm</name>
    <dbReference type="NCBI Taxonomy" id="27915"/>
    <lineage>
        <taxon>Eukaryota</taxon>
        <taxon>Metazoa</taxon>
        <taxon>Spiralia</taxon>
        <taxon>Lophotrochozoa</taxon>
        <taxon>Annelida</taxon>
        <taxon>Polychaeta</taxon>
        <taxon>Sedentaria</taxon>
        <taxon>Canalipalpata</taxon>
        <taxon>Sabellida</taxon>
        <taxon>Siboglinidae</taxon>
        <taxon>Ridgeia</taxon>
    </lineage>
</organism>
<protein>
    <recommendedName>
        <fullName evidence="7">Ion transport domain-containing protein</fullName>
    </recommendedName>
</protein>
<reference evidence="8" key="1">
    <citation type="journal article" date="2023" name="Mol. Biol. Evol.">
        <title>Third-Generation Sequencing Reveals the Adaptive Role of the Epigenome in Three Deep-Sea Polychaetes.</title>
        <authorList>
            <person name="Perez M."/>
            <person name="Aroh O."/>
            <person name="Sun Y."/>
            <person name="Lan Y."/>
            <person name="Juniper S.K."/>
            <person name="Young C.R."/>
            <person name="Angers B."/>
            <person name="Qian P.Y."/>
        </authorList>
    </citation>
    <scope>NUCLEOTIDE SEQUENCE</scope>
    <source>
        <strain evidence="8">R07B-5</strain>
    </source>
</reference>
<feature type="transmembrane region" description="Helical" evidence="6">
    <location>
        <begin position="265"/>
        <end position="283"/>
    </location>
</feature>
<evidence type="ECO:0000256" key="4">
    <source>
        <dbReference type="ARBA" id="ARBA00022989"/>
    </source>
</evidence>
<dbReference type="Proteomes" id="UP001209878">
    <property type="component" value="Unassembled WGS sequence"/>
</dbReference>
<evidence type="ECO:0000256" key="3">
    <source>
        <dbReference type="ARBA" id="ARBA00022737"/>
    </source>
</evidence>
<evidence type="ECO:0000256" key="1">
    <source>
        <dbReference type="ARBA" id="ARBA00004141"/>
    </source>
</evidence>
<feature type="transmembrane region" description="Helical" evidence="6">
    <location>
        <begin position="364"/>
        <end position="385"/>
    </location>
</feature>
<dbReference type="Pfam" id="PF00520">
    <property type="entry name" value="Ion_trans"/>
    <property type="match status" value="1"/>
</dbReference>
<keyword evidence="3" id="KW-0677">Repeat</keyword>
<feature type="transmembrane region" description="Helical" evidence="6">
    <location>
        <begin position="317"/>
        <end position="339"/>
    </location>
</feature>
<feature type="domain" description="Ion transport" evidence="7">
    <location>
        <begin position="409"/>
        <end position="532"/>
    </location>
</feature>
<feature type="transmembrane region" description="Helical" evidence="6">
    <location>
        <begin position="436"/>
        <end position="454"/>
    </location>
</feature>
<comment type="caution">
    <text evidence="8">The sequence shown here is derived from an EMBL/GenBank/DDBJ whole genome shotgun (WGS) entry which is preliminary data.</text>
</comment>
<accession>A0AAD9NRG6</accession>
<evidence type="ECO:0000256" key="6">
    <source>
        <dbReference type="SAM" id="Phobius"/>
    </source>
</evidence>
<keyword evidence="9" id="KW-1185">Reference proteome</keyword>
<gene>
    <name evidence="8" type="ORF">NP493_574g01015</name>
</gene>
<evidence type="ECO:0000256" key="2">
    <source>
        <dbReference type="ARBA" id="ARBA00022692"/>
    </source>
</evidence>
<dbReference type="PANTHER" id="PTHR10582:SF2">
    <property type="entry name" value="INACTIVE"/>
    <property type="match status" value="1"/>
</dbReference>
<comment type="subcellular location">
    <subcellularLocation>
        <location evidence="1">Membrane</location>
        <topology evidence="1">Multi-pass membrane protein</topology>
    </subcellularLocation>
</comment>
<evidence type="ECO:0000256" key="5">
    <source>
        <dbReference type="ARBA" id="ARBA00023136"/>
    </source>
</evidence>
<feature type="transmembrane region" description="Helical" evidence="6">
    <location>
        <begin position="405"/>
        <end position="424"/>
    </location>
</feature>
<proteinExistence type="predicted"/>
<keyword evidence="5 6" id="KW-0472">Membrane</keyword>
<dbReference type="GO" id="GO:0098703">
    <property type="term" value="P:calcium ion import across plasma membrane"/>
    <property type="evidence" value="ECO:0007669"/>
    <property type="project" value="TreeGrafter"/>
</dbReference>
<feature type="transmembrane region" description="Helical" evidence="6">
    <location>
        <begin position="499"/>
        <end position="521"/>
    </location>
</feature>
<dbReference type="EMBL" id="JAODUO010000574">
    <property type="protein sequence ID" value="KAK2177881.1"/>
    <property type="molecule type" value="Genomic_DNA"/>
</dbReference>
<dbReference type="InterPro" id="IPR024862">
    <property type="entry name" value="TRPV"/>
</dbReference>
<evidence type="ECO:0000313" key="9">
    <source>
        <dbReference type="Proteomes" id="UP001209878"/>
    </source>
</evidence>
<name>A0AAD9NRG6_RIDPI</name>
<dbReference type="InterPro" id="IPR005821">
    <property type="entry name" value="Ion_trans_dom"/>
</dbReference>
<evidence type="ECO:0000313" key="8">
    <source>
        <dbReference type="EMBL" id="KAK2177881.1"/>
    </source>
</evidence>
<dbReference type="GO" id="GO:0005216">
    <property type="term" value="F:monoatomic ion channel activity"/>
    <property type="evidence" value="ECO:0007669"/>
    <property type="project" value="InterPro"/>
</dbReference>
<evidence type="ECO:0000259" key="7">
    <source>
        <dbReference type="Pfam" id="PF00520"/>
    </source>
</evidence>
<keyword evidence="2 6" id="KW-0812">Transmembrane</keyword>